<proteinExistence type="predicted"/>
<evidence type="ECO:0000313" key="2">
    <source>
        <dbReference type="EMBL" id="PKC00197.1"/>
    </source>
</evidence>
<protein>
    <submittedName>
        <fullName evidence="2">Uncharacterized protein</fullName>
    </submittedName>
</protein>
<feature type="compositionally biased region" description="Acidic residues" evidence="1">
    <location>
        <begin position="48"/>
        <end position="63"/>
    </location>
</feature>
<dbReference type="VEuPathDB" id="FungiDB:FUN_006863"/>
<sequence>MLKLITYYRSNASYELAFYGRGIKKNSQKFSDSELNNIINETLAERSEFEDDDDETAPEEDQDILNGLENFGFPEEEENEETNSNIDGNNQNGNKVVGRRILNYNVDDLVKEFE</sequence>
<accession>A0A2N0P053</accession>
<evidence type="ECO:0000313" key="3">
    <source>
        <dbReference type="Proteomes" id="UP000232722"/>
    </source>
</evidence>
<reference evidence="2 3" key="1">
    <citation type="submission" date="2016-04" db="EMBL/GenBank/DDBJ databases">
        <title>Genome analyses suggest a sexual origin of heterokaryosis in a supposedly ancient asexual fungus.</title>
        <authorList>
            <person name="Ropars J."/>
            <person name="Sedzielewska K."/>
            <person name="Noel J."/>
            <person name="Charron P."/>
            <person name="Farinelli L."/>
            <person name="Marton T."/>
            <person name="Kruger M."/>
            <person name="Pelin A."/>
            <person name="Brachmann A."/>
            <person name="Corradi N."/>
        </authorList>
    </citation>
    <scope>NUCLEOTIDE SEQUENCE [LARGE SCALE GENOMIC DNA]</scope>
    <source>
        <strain evidence="2 3">A5</strain>
    </source>
</reference>
<feature type="compositionally biased region" description="Low complexity" evidence="1">
    <location>
        <begin position="82"/>
        <end position="94"/>
    </location>
</feature>
<reference evidence="2 3" key="2">
    <citation type="submission" date="2017-09" db="EMBL/GenBank/DDBJ databases">
        <title>Extensive intraspecific genome diversity in a model arbuscular mycorrhizal fungus.</title>
        <authorList>
            <person name="Chen E.C."/>
            <person name="Morin E."/>
            <person name="Beaudet D."/>
            <person name="Noel J."/>
            <person name="Ndikumana S."/>
            <person name="Charron P."/>
            <person name="St-Onge C."/>
            <person name="Giorgi J."/>
            <person name="Grigoriev I.V."/>
            <person name="Roux C."/>
            <person name="Martin F.M."/>
            <person name="Corradi N."/>
        </authorList>
    </citation>
    <scope>NUCLEOTIDE SEQUENCE [LARGE SCALE GENOMIC DNA]</scope>
    <source>
        <strain evidence="2 3">A5</strain>
    </source>
</reference>
<dbReference type="Proteomes" id="UP000232722">
    <property type="component" value="Unassembled WGS sequence"/>
</dbReference>
<organism evidence="2 3">
    <name type="scientific">Rhizophagus irregularis</name>
    <dbReference type="NCBI Taxonomy" id="588596"/>
    <lineage>
        <taxon>Eukaryota</taxon>
        <taxon>Fungi</taxon>
        <taxon>Fungi incertae sedis</taxon>
        <taxon>Mucoromycota</taxon>
        <taxon>Glomeromycotina</taxon>
        <taxon>Glomeromycetes</taxon>
        <taxon>Glomerales</taxon>
        <taxon>Glomeraceae</taxon>
        <taxon>Rhizophagus</taxon>
    </lineage>
</organism>
<evidence type="ECO:0000256" key="1">
    <source>
        <dbReference type="SAM" id="MobiDB-lite"/>
    </source>
</evidence>
<dbReference type="AlphaFoldDB" id="A0A2N0P053"/>
<gene>
    <name evidence="2" type="ORF">RhiirA5_428548</name>
</gene>
<dbReference type="VEuPathDB" id="FungiDB:RhiirFUN_008196"/>
<comment type="caution">
    <text evidence="2">The sequence shown here is derived from an EMBL/GenBank/DDBJ whole genome shotgun (WGS) entry which is preliminary data.</text>
</comment>
<feature type="region of interest" description="Disordered" evidence="1">
    <location>
        <begin position="43"/>
        <end position="97"/>
    </location>
</feature>
<dbReference type="EMBL" id="LLXJ01001944">
    <property type="protein sequence ID" value="PKC00197.1"/>
    <property type="molecule type" value="Genomic_DNA"/>
</dbReference>
<name>A0A2N0P053_9GLOM</name>